<feature type="compositionally biased region" description="Basic residues" evidence="3">
    <location>
        <begin position="290"/>
        <end position="300"/>
    </location>
</feature>
<evidence type="ECO:0000259" key="4">
    <source>
        <dbReference type="Pfam" id="PF01466"/>
    </source>
</evidence>
<feature type="compositionally biased region" description="Polar residues" evidence="3">
    <location>
        <begin position="386"/>
        <end position="403"/>
    </location>
</feature>
<proteinExistence type="inferred from homology"/>
<feature type="region of interest" description="Disordered" evidence="3">
    <location>
        <begin position="1"/>
        <end position="55"/>
    </location>
</feature>
<dbReference type="SMART" id="SM00512">
    <property type="entry name" value="Skp1"/>
    <property type="match status" value="1"/>
</dbReference>
<accession>A0AAV1I722</accession>
<dbReference type="AlphaFoldDB" id="A0AAV1I722"/>
<sequence length="761" mass="82475">MAGKKGKGDARAQSKRGSGPGPTSSVDDLARRVAHNELSIQEEPLSLPPPAPGDAIQEQNLKAALDSPNIFVETTDNDGTPSTVEIEREVALLSPYVQREVLQQGNGVSSDRPIILPNKVTLEILELLLTYCRFHRASGRSDKERKIFDEKFIRLDTRRLCELTSAADALAMKPLVDLTSRALARLIEGKTPEQIRAQFQLPDDLTEEEKLEPVRNFGDDPKIRLLNRLYEKKRRELQKRRDEERKLIADGAAPTLSPEEKRRKDERSVEELLSFIENGGGGSAAATPRGTRKKKGRPARKPSPARPSEEAQHNSSTPMPSVKHIASTRDSPRLGRSQPSQPSTPTVRRLDSLEASQTPSTVSKPNLEDALGRLQTPVGSAPVRSGSDTQEQQSELGITQQNAEVKAAVEQRQPKASGPSNRHLSEDDDQEEDEADDSEASDTNDEEDSDEEDEADEAAADRWQIHRKELLPGSIGPLQGPITTLTSLAAFKARFQQPLAPDSMQSTAKEISQDTLSSPLPAPLQGPQSAQSASSIRAADMMESAAGAARPSNDWQLRAAAAEQASRASAVGLAEQNAHSLSNAATAALCSATSMERAAQQGADLGAASNAAAGSMPAAQQIEVEHDKYSNGIISRPEQRLFLHLQQGETAPVEALWEQSANIEAVHTALTAFLQKSGLSQYLSIEPTEAYPSEKRKQSADPPGHKAPVLDENGPSKQSGLHFSSQNGSAKRSTQHTAEANGSFSIQMHVHHRDNTVTLWP</sequence>
<dbReference type="EMBL" id="CAUYUE010000006">
    <property type="protein sequence ID" value="CAK0779989.1"/>
    <property type="molecule type" value="Genomic_DNA"/>
</dbReference>
<feature type="compositionally biased region" description="Low complexity" evidence="3">
    <location>
        <begin position="528"/>
        <end position="549"/>
    </location>
</feature>
<dbReference type="InterPro" id="IPR016072">
    <property type="entry name" value="Skp1_comp_dimer"/>
</dbReference>
<dbReference type="GO" id="GO:0009867">
    <property type="term" value="P:jasmonic acid mediated signaling pathway"/>
    <property type="evidence" value="ECO:0007669"/>
    <property type="project" value="UniProtKB-ARBA"/>
</dbReference>
<feature type="compositionally biased region" description="Basic and acidic residues" evidence="3">
    <location>
        <begin position="1"/>
        <end position="12"/>
    </location>
</feature>
<evidence type="ECO:0000313" key="6">
    <source>
        <dbReference type="Proteomes" id="UP001314263"/>
    </source>
</evidence>
<feature type="region of interest" description="Disordered" evidence="3">
    <location>
        <begin position="499"/>
        <end position="550"/>
    </location>
</feature>
<dbReference type="Pfam" id="PF01466">
    <property type="entry name" value="Skp1"/>
    <property type="match status" value="1"/>
</dbReference>
<feature type="region of interest" description="Disordered" evidence="3">
    <location>
        <begin position="237"/>
        <end position="465"/>
    </location>
</feature>
<feature type="compositionally biased region" description="Polar residues" evidence="3">
    <location>
        <begin position="337"/>
        <end position="346"/>
    </location>
</feature>
<feature type="compositionally biased region" description="Polar residues" evidence="3">
    <location>
        <begin position="715"/>
        <end position="746"/>
    </location>
</feature>
<keyword evidence="2" id="KW-0833">Ubl conjugation pathway</keyword>
<evidence type="ECO:0000256" key="1">
    <source>
        <dbReference type="ARBA" id="ARBA00009993"/>
    </source>
</evidence>
<organism evidence="5 6">
    <name type="scientific">Coccomyxa viridis</name>
    <dbReference type="NCBI Taxonomy" id="1274662"/>
    <lineage>
        <taxon>Eukaryota</taxon>
        <taxon>Viridiplantae</taxon>
        <taxon>Chlorophyta</taxon>
        <taxon>core chlorophytes</taxon>
        <taxon>Trebouxiophyceae</taxon>
        <taxon>Trebouxiophyceae incertae sedis</taxon>
        <taxon>Coccomyxaceae</taxon>
        <taxon>Coccomyxa</taxon>
    </lineage>
</organism>
<feature type="compositionally biased region" description="Acidic residues" evidence="3">
    <location>
        <begin position="426"/>
        <end position="458"/>
    </location>
</feature>
<name>A0AAV1I722_9CHLO</name>
<dbReference type="InterPro" id="IPR001232">
    <property type="entry name" value="SKP1-like"/>
</dbReference>
<feature type="compositionally biased region" description="Basic and acidic residues" evidence="3">
    <location>
        <begin position="237"/>
        <end position="248"/>
    </location>
</feature>
<reference evidence="5 6" key="1">
    <citation type="submission" date="2023-10" db="EMBL/GenBank/DDBJ databases">
        <authorList>
            <person name="Maclean D."/>
            <person name="Macfadyen A."/>
        </authorList>
    </citation>
    <scope>NUCLEOTIDE SEQUENCE [LARGE SCALE GENOMIC DNA]</scope>
</reference>
<dbReference type="Proteomes" id="UP001314263">
    <property type="component" value="Unassembled WGS sequence"/>
</dbReference>
<evidence type="ECO:0000256" key="2">
    <source>
        <dbReference type="ARBA" id="ARBA00022786"/>
    </source>
</evidence>
<gene>
    <name evidence="5" type="ORF">CVIRNUC_004907</name>
</gene>
<feature type="domain" description="SKP1 component dimerisation" evidence="4">
    <location>
        <begin position="173"/>
        <end position="210"/>
    </location>
</feature>
<dbReference type="Gene3D" id="3.30.710.10">
    <property type="entry name" value="Potassium Channel Kv1.1, Chain A"/>
    <property type="match status" value="1"/>
</dbReference>
<dbReference type="SUPFAM" id="SSF81382">
    <property type="entry name" value="Skp1 dimerisation domain-like"/>
    <property type="match status" value="1"/>
</dbReference>
<dbReference type="InterPro" id="IPR036296">
    <property type="entry name" value="SKP1-like_dim_sf"/>
</dbReference>
<keyword evidence="6" id="KW-1185">Reference proteome</keyword>
<dbReference type="InterPro" id="IPR011333">
    <property type="entry name" value="SKP1/BTB/POZ_sf"/>
</dbReference>
<comment type="similarity">
    <text evidence="1">Belongs to the SKP1 family.</text>
</comment>
<feature type="compositionally biased region" description="Polar residues" evidence="3">
    <location>
        <begin position="354"/>
        <end position="364"/>
    </location>
</feature>
<comment type="caution">
    <text evidence="5">The sequence shown here is derived from an EMBL/GenBank/DDBJ whole genome shotgun (WGS) entry which is preliminary data.</text>
</comment>
<feature type="region of interest" description="Disordered" evidence="3">
    <location>
        <begin position="690"/>
        <end position="749"/>
    </location>
</feature>
<evidence type="ECO:0000256" key="3">
    <source>
        <dbReference type="SAM" id="MobiDB-lite"/>
    </source>
</evidence>
<dbReference type="GO" id="GO:0006511">
    <property type="term" value="P:ubiquitin-dependent protein catabolic process"/>
    <property type="evidence" value="ECO:0007669"/>
    <property type="project" value="InterPro"/>
</dbReference>
<feature type="compositionally biased region" description="Polar residues" evidence="3">
    <location>
        <begin position="503"/>
        <end position="518"/>
    </location>
</feature>
<evidence type="ECO:0000313" key="5">
    <source>
        <dbReference type="EMBL" id="CAK0779989.1"/>
    </source>
</evidence>
<dbReference type="InterPro" id="IPR016897">
    <property type="entry name" value="SKP1"/>
</dbReference>
<protein>
    <recommendedName>
        <fullName evidence="4">SKP1 component dimerisation domain-containing protein</fullName>
    </recommendedName>
</protein>
<dbReference type="PANTHER" id="PTHR11165">
    <property type="entry name" value="SKP1"/>
    <property type="match status" value="1"/>
</dbReference>
<feature type="compositionally biased region" description="Basic and acidic residues" evidence="3">
    <location>
        <begin position="258"/>
        <end position="270"/>
    </location>
</feature>